<accession>A0A2Z7DAC6</accession>
<evidence type="ECO:0000313" key="1">
    <source>
        <dbReference type="EMBL" id="KZV55565.1"/>
    </source>
</evidence>
<keyword evidence="2" id="KW-1185">Reference proteome</keyword>
<dbReference type="EMBL" id="KQ988501">
    <property type="protein sequence ID" value="KZV55565.1"/>
    <property type="molecule type" value="Genomic_DNA"/>
</dbReference>
<organism evidence="1 2">
    <name type="scientific">Dorcoceras hygrometricum</name>
    <dbReference type="NCBI Taxonomy" id="472368"/>
    <lineage>
        <taxon>Eukaryota</taxon>
        <taxon>Viridiplantae</taxon>
        <taxon>Streptophyta</taxon>
        <taxon>Embryophyta</taxon>
        <taxon>Tracheophyta</taxon>
        <taxon>Spermatophyta</taxon>
        <taxon>Magnoliopsida</taxon>
        <taxon>eudicotyledons</taxon>
        <taxon>Gunneridae</taxon>
        <taxon>Pentapetalae</taxon>
        <taxon>asterids</taxon>
        <taxon>lamiids</taxon>
        <taxon>Lamiales</taxon>
        <taxon>Gesneriaceae</taxon>
        <taxon>Didymocarpoideae</taxon>
        <taxon>Trichosporeae</taxon>
        <taxon>Loxocarpinae</taxon>
        <taxon>Dorcoceras</taxon>
    </lineage>
</organism>
<proteinExistence type="predicted"/>
<name>A0A2Z7DAC6_9LAMI</name>
<dbReference type="AlphaFoldDB" id="A0A2Z7DAC6"/>
<evidence type="ECO:0000313" key="2">
    <source>
        <dbReference type="Proteomes" id="UP000250235"/>
    </source>
</evidence>
<reference evidence="1 2" key="1">
    <citation type="journal article" date="2015" name="Proc. Natl. Acad. Sci. U.S.A.">
        <title>The resurrection genome of Boea hygrometrica: A blueprint for survival of dehydration.</title>
        <authorList>
            <person name="Xiao L."/>
            <person name="Yang G."/>
            <person name="Zhang L."/>
            <person name="Yang X."/>
            <person name="Zhao S."/>
            <person name="Ji Z."/>
            <person name="Zhou Q."/>
            <person name="Hu M."/>
            <person name="Wang Y."/>
            <person name="Chen M."/>
            <person name="Xu Y."/>
            <person name="Jin H."/>
            <person name="Xiao X."/>
            <person name="Hu G."/>
            <person name="Bao F."/>
            <person name="Hu Y."/>
            <person name="Wan P."/>
            <person name="Li L."/>
            <person name="Deng X."/>
            <person name="Kuang T."/>
            <person name="Xiang C."/>
            <person name="Zhu J.K."/>
            <person name="Oliver M.J."/>
            <person name="He Y."/>
        </authorList>
    </citation>
    <scope>NUCLEOTIDE SEQUENCE [LARGE SCALE GENOMIC DNA]</scope>
    <source>
        <strain evidence="2">cv. XS01</strain>
    </source>
</reference>
<sequence length="350" mass="39188">MSLFDLQDVCIAIGSIATLDLQMVVDLIGIYGLKGPYCTLTTTNWFLQALSMIPRGSWGDVARRFTMIRWAIATIQSQAIQSQQSSRNYPVASYPVTTIQSQLSSRKLSSHNIQSQAIQSQAIQSQQSSRNYPVATIQSQGAKPKAGRLLTTGTRCNHRNTAFQLIQTMSCCSLDWFLKSTAGSHKYWIRDSRTDTQLNVLSIRRGFWECDFLKDRKSQNSGTAIGRGHVRRPPPSCARLARWPRKEGGRWRFVLARKRAVVTGLARRGACFIARECWPHMTRRCMSMAAGRWAASRVAGRAGDARWSTPGRAAVRTMLRRWKLAGRPLPLLGCTAWSTLAGAVVRRWPA</sequence>
<dbReference type="Proteomes" id="UP000250235">
    <property type="component" value="Unassembled WGS sequence"/>
</dbReference>
<gene>
    <name evidence="1" type="ORF">F511_26384</name>
</gene>
<protein>
    <submittedName>
        <fullName evidence="1">Folate monoglutamate transporter</fullName>
    </submittedName>
</protein>